<dbReference type="OrthoDB" id="3181812at2"/>
<reference evidence="6 7" key="1">
    <citation type="submission" date="2019-03" db="EMBL/GenBank/DDBJ databases">
        <title>Genomic Encyclopedia of Type Strains, Phase III (KMG-III): the genomes of soil and plant-associated and newly described type strains.</title>
        <authorList>
            <person name="Whitman W."/>
        </authorList>
    </citation>
    <scope>NUCLEOTIDE SEQUENCE [LARGE SCALE GENOMIC DNA]</scope>
    <source>
        <strain evidence="6 7">VKM Ac-2575</strain>
    </source>
</reference>
<keyword evidence="2" id="KW-0805">Transcription regulation</keyword>
<dbReference type="PRINTS" id="PR00039">
    <property type="entry name" value="HTHLYSR"/>
</dbReference>
<dbReference type="Pfam" id="PF00126">
    <property type="entry name" value="HTH_1"/>
    <property type="match status" value="1"/>
</dbReference>
<dbReference type="InterPro" id="IPR005119">
    <property type="entry name" value="LysR_subst-bd"/>
</dbReference>
<evidence type="ECO:0000313" key="7">
    <source>
        <dbReference type="Proteomes" id="UP000295151"/>
    </source>
</evidence>
<sequence length="291" mass="31430">MEVRQLEYFVAVAEELHFGRAADRLHIGQPAVSQQIARLERELGAQLFDRTTRRVQLTAAGRRLLPEAKVTLTAIARLRATVVEPVGELTGTLRVGTSEGLGDRLDQVLDSIANQAPRLQVRLVSLPSARRLDALRQGQLDAAFLRPAPKVADLSTVAVWTETLVAALPATHPAAARSILKPADLADVPLRMSPREANPGLHDLLDRHFQSMGVKPTRGVPIISVYDALAEIGTGDAAWTVLYSAAAEQLRVRRIAFRKLDLPAVETVVATAPGPRPAAVQLLLDTCLTAS</sequence>
<dbReference type="SUPFAM" id="SSF46785">
    <property type="entry name" value="Winged helix' DNA-binding domain"/>
    <property type="match status" value="1"/>
</dbReference>
<dbReference type="PROSITE" id="PS50931">
    <property type="entry name" value="HTH_LYSR"/>
    <property type="match status" value="1"/>
</dbReference>
<evidence type="ECO:0000313" key="6">
    <source>
        <dbReference type="EMBL" id="TDU87915.1"/>
    </source>
</evidence>
<dbReference type="FunFam" id="1.10.10.10:FF:000001">
    <property type="entry name" value="LysR family transcriptional regulator"/>
    <property type="match status" value="1"/>
</dbReference>
<dbReference type="InterPro" id="IPR000847">
    <property type="entry name" value="LysR_HTH_N"/>
</dbReference>
<keyword evidence="3 6" id="KW-0238">DNA-binding</keyword>
<organism evidence="6 7">
    <name type="scientific">Kribbella voronezhensis</name>
    <dbReference type="NCBI Taxonomy" id="2512212"/>
    <lineage>
        <taxon>Bacteria</taxon>
        <taxon>Bacillati</taxon>
        <taxon>Actinomycetota</taxon>
        <taxon>Actinomycetes</taxon>
        <taxon>Propionibacteriales</taxon>
        <taxon>Kribbellaceae</taxon>
        <taxon>Kribbella</taxon>
    </lineage>
</organism>
<proteinExistence type="inferred from homology"/>
<dbReference type="GO" id="GO:0003677">
    <property type="term" value="F:DNA binding"/>
    <property type="evidence" value="ECO:0007669"/>
    <property type="project" value="UniProtKB-KW"/>
</dbReference>
<dbReference type="RefSeq" id="WP_133977619.1">
    <property type="nucleotide sequence ID" value="NZ_SOCE01000001.1"/>
</dbReference>
<accession>A0A4R7T803</accession>
<dbReference type="Gene3D" id="1.10.10.10">
    <property type="entry name" value="Winged helix-like DNA-binding domain superfamily/Winged helix DNA-binding domain"/>
    <property type="match status" value="1"/>
</dbReference>
<gene>
    <name evidence="6" type="ORF">EV138_1452</name>
</gene>
<dbReference type="Pfam" id="PF03466">
    <property type="entry name" value="LysR_substrate"/>
    <property type="match status" value="1"/>
</dbReference>
<dbReference type="EMBL" id="SOCE01000001">
    <property type="protein sequence ID" value="TDU87915.1"/>
    <property type="molecule type" value="Genomic_DNA"/>
</dbReference>
<name>A0A4R7T803_9ACTN</name>
<protein>
    <submittedName>
        <fullName evidence="6">DNA-binding transcriptional LysR family regulator</fullName>
    </submittedName>
</protein>
<dbReference type="AlphaFoldDB" id="A0A4R7T803"/>
<dbReference type="CDD" id="cd08414">
    <property type="entry name" value="PBP2_LTTR_aromatics_like"/>
    <property type="match status" value="1"/>
</dbReference>
<feature type="domain" description="HTH lysR-type" evidence="5">
    <location>
        <begin position="1"/>
        <end position="58"/>
    </location>
</feature>
<dbReference type="InterPro" id="IPR036388">
    <property type="entry name" value="WH-like_DNA-bd_sf"/>
</dbReference>
<comment type="similarity">
    <text evidence="1">Belongs to the LysR transcriptional regulatory family.</text>
</comment>
<evidence type="ECO:0000256" key="1">
    <source>
        <dbReference type="ARBA" id="ARBA00009437"/>
    </source>
</evidence>
<dbReference type="InterPro" id="IPR036390">
    <property type="entry name" value="WH_DNA-bd_sf"/>
</dbReference>
<keyword evidence="7" id="KW-1185">Reference proteome</keyword>
<keyword evidence="4" id="KW-0804">Transcription</keyword>
<evidence type="ECO:0000256" key="4">
    <source>
        <dbReference type="ARBA" id="ARBA00023163"/>
    </source>
</evidence>
<evidence type="ECO:0000256" key="2">
    <source>
        <dbReference type="ARBA" id="ARBA00023015"/>
    </source>
</evidence>
<dbReference type="Proteomes" id="UP000295151">
    <property type="component" value="Unassembled WGS sequence"/>
</dbReference>
<comment type="caution">
    <text evidence="6">The sequence shown here is derived from an EMBL/GenBank/DDBJ whole genome shotgun (WGS) entry which is preliminary data.</text>
</comment>
<dbReference type="PANTHER" id="PTHR30346:SF0">
    <property type="entry name" value="HCA OPERON TRANSCRIPTIONAL ACTIVATOR HCAR"/>
    <property type="match status" value="1"/>
</dbReference>
<dbReference type="GO" id="GO:0032993">
    <property type="term" value="C:protein-DNA complex"/>
    <property type="evidence" value="ECO:0007669"/>
    <property type="project" value="TreeGrafter"/>
</dbReference>
<dbReference type="SUPFAM" id="SSF53850">
    <property type="entry name" value="Periplasmic binding protein-like II"/>
    <property type="match status" value="1"/>
</dbReference>
<evidence type="ECO:0000259" key="5">
    <source>
        <dbReference type="PROSITE" id="PS50931"/>
    </source>
</evidence>
<dbReference type="GO" id="GO:0003700">
    <property type="term" value="F:DNA-binding transcription factor activity"/>
    <property type="evidence" value="ECO:0007669"/>
    <property type="project" value="InterPro"/>
</dbReference>
<dbReference type="Gene3D" id="3.40.190.10">
    <property type="entry name" value="Periplasmic binding protein-like II"/>
    <property type="match status" value="2"/>
</dbReference>
<evidence type="ECO:0000256" key="3">
    <source>
        <dbReference type="ARBA" id="ARBA00023125"/>
    </source>
</evidence>
<dbReference type="PANTHER" id="PTHR30346">
    <property type="entry name" value="TRANSCRIPTIONAL DUAL REGULATOR HCAR-RELATED"/>
    <property type="match status" value="1"/>
</dbReference>